<keyword evidence="4" id="KW-0539">Nucleus</keyword>
<comment type="subcellular location">
    <subcellularLocation>
        <location evidence="1">Nucleus</location>
    </subcellularLocation>
</comment>
<evidence type="ECO:0000256" key="5">
    <source>
        <dbReference type="PROSITE-ProRule" id="PRU00221"/>
    </source>
</evidence>
<feature type="region of interest" description="Disordered" evidence="6">
    <location>
        <begin position="17"/>
        <end position="180"/>
    </location>
</feature>
<organism evidence="7 8">
    <name type="scientific">Smittium culicis</name>
    <dbReference type="NCBI Taxonomy" id="133412"/>
    <lineage>
        <taxon>Eukaryota</taxon>
        <taxon>Fungi</taxon>
        <taxon>Fungi incertae sedis</taxon>
        <taxon>Zoopagomycota</taxon>
        <taxon>Kickxellomycotina</taxon>
        <taxon>Harpellomycetes</taxon>
        <taxon>Harpellales</taxon>
        <taxon>Legeriomycetaceae</taxon>
        <taxon>Smittium</taxon>
    </lineage>
</organism>
<dbReference type="OrthoDB" id="1367865at2759"/>
<feature type="repeat" description="WD" evidence="5">
    <location>
        <begin position="501"/>
        <end position="542"/>
    </location>
</feature>
<dbReference type="PANTHER" id="PTHR22846">
    <property type="entry name" value="WD40 REPEAT PROTEIN"/>
    <property type="match status" value="1"/>
</dbReference>
<dbReference type="InterPro" id="IPR001680">
    <property type="entry name" value="WD40_rpt"/>
</dbReference>
<feature type="repeat" description="WD" evidence="5">
    <location>
        <begin position="457"/>
        <end position="500"/>
    </location>
</feature>
<feature type="repeat" description="WD" evidence="5">
    <location>
        <begin position="299"/>
        <end position="340"/>
    </location>
</feature>
<dbReference type="InterPro" id="IPR015943">
    <property type="entry name" value="WD40/YVTN_repeat-like_dom_sf"/>
</dbReference>
<feature type="repeat" description="WD" evidence="5">
    <location>
        <begin position="341"/>
        <end position="381"/>
    </location>
</feature>
<dbReference type="InterPro" id="IPR036322">
    <property type="entry name" value="WD40_repeat_dom_sf"/>
</dbReference>
<keyword evidence="2 5" id="KW-0853">WD repeat</keyword>
<evidence type="ECO:0000256" key="2">
    <source>
        <dbReference type="ARBA" id="ARBA00022574"/>
    </source>
</evidence>
<dbReference type="Gene3D" id="2.130.10.10">
    <property type="entry name" value="YVTN repeat-like/Quinoprotein amine dehydrogenase"/>
    <property type="match status" value="1"/>
</dbReference>
<protein>
    <submittedName>
        <fullName evidence="7">F-box-like/WD repeat-containing protein TBL1XR1-B</fullName>
    </submittedName>
</protein>
<dbReference type="InterPro" id="IPR019775">
    <property type="entry name" value="WD40_repeat_CS"/>
</dbReference>
<dbReference type="InterPro" id="IPR045183">
    <property type="entry name" value="Ebi-like"/>
</dbReference>
<accession>A0A1R1Y870</accession>
<dbReference type="GO" id="GO:0006357">
    <property type="term" value="P:regulation of transcription by RNA polymerase II"/>
    <property type="evidence" value="ECO:0007669"/>
    <property type="project" value="TreeGrafter"/>
</dbReference>
<dbReference type="Gene3D" id="1.20.960.30">
    <property type="match status" value="1"/>
</dbReference>
<dbReference type="CDD" id="cd00200">
    <property type="entry name" value="WD40"/>
    <property type="match status" value="1"/>
</dbReference>
<dbReference type="GO" id="GO:0000118">
    <property type="term" value="C:histone deacetylase complex"/>
    <property type="evidence" value="ECO:0007669"/>
    <property type="project" value="TreeGrafter"/>
</dbReference>
<keyword evidence="3" id="KW-0677">Repeat</keyword>
<feature type="compositionally biased region" description="Polar residues" evidence="6">
    <location>
        <begin position="57"/>
        <end position="86"/>
    </location>
</feature>
<comment type="caution">
    <text evidence="7">The sequence shown here is derived from an EMBL/GenBank/DDBJ whole genome shotgun (WGS) entry which is preliminary data.</text>
</comment>
<evidence type="ECO:0000313" key="7">
    <source>
        <dbReference type="EMBL" id="OMJ23142.1"/>
    </source>
</evidence>
<proteinExistence type="predicted"/>
<reference evidence="8" key="1">
    <citation type="submission" date="2017-01" db="EMBL/GenBank/DDBJ databases">
        <authorList>
            <person name="Wang Y."/>
            <person name="White M."/>
            <person name="Kvist S."/>
            <person name="Moncalvo J.-M."/>
        </authorList>
    </citation>
    <scope>NUCLEOTIDE SEQUENCE [LARGE SCALE GENOMIC DNA]</scope>
    <source>
        <strain evidence="8">ID-206-W2</strain>
    </source>
</reference>
<dbReference type="PROSITE" id="PS50082">
    <property type="entry name" value="WD_REPEATS_2"/>
    <property type="match status" value="7"/>
</dbReference>
<feature type="repeat" description="WD" evidence="5">
    <location>
        <begin position="383"/>
        <end position="416"/>
    </location>
</feature>
<dbReference type="Pfam" id="PF00400">
    <property type="entry name" value="WD40"/>
    <property type="match status" value="6"/>
</dbReference>
<sequence>MDLTSDELNYLVYRYLRESDEESGKPHKSDFHRSKSHKNKPEIELSDFNKTHDTIHKQPSNRKPNSDSSNKTPSNVADPLVNSTKASAHEEEDLNMAIDVENNDHDSEPEKKTNAFLNDSSKNQSKPNVNNSDSVDISRNANSDNPDTDLIDIDVVKNPTNSSSISSKRHEPESPFTKEISKKKRPKMFGNIIGLTGHNGSAFVGAWNPVFPNTLATGAGDGTARIWLLKSSDQKLIKGNSYDEEPIVLMHNSDKPTNEDQVKDVMTLAWSSDGTMLATGCFDGFSRIWSIKGELISSFENNGAPNVCLKWSPTSKYLLAGSLNGVAILWDVKSSKIVSKFESHKGAILDVAWYNNNIFATCSSDTTIYVWSTKSPKTPLFHLVGHESDINCISWHLSGDFLASASDDGTSKVWELPSDTFNVLEVDDLPDNEGDEMTKSKEKSRVTEVIEKPLQTLVGHEQQVYVVEWLPSKDAAILATGSFDGSVKVWDVKSGDIIRTLFAHNDPIHAIAFSPDGRQLITGSFDCFVNLWNLRNGLLLRSFMADDGIYDVGFNSAGRIAACVANGTVVVLDSKV</sequence>
<gene>
    <name evidence="7" type="ORF">AYI69_g5098</name>
</gene>
<dbReference type="SMART" id="SM00320">
    <property type="entry name" value="WD40"/>
    <property type="match status" value="8"/>
</dbReference>
<dbReference type="PRINTS" id="PR00320">
    <property type="entry name" value="GPROTEINBRPT"/>
</dbReference>
<feature type="compositionally biased region" description="Basic and acidic residues" evidence="6">
    <location>
        <begin position="102"/>
        <end position="113"/>
    </location>
</feature>
<feature type="compositionally biased region" description="Basic and acidic residues" evidence="6">
    <location>
        <begin position="17"/>
        <end position="56"/>
    </location>
</feature>
<feature type="compositionally biased region" description="Polar residues" evidence="6">
    <location>
        <begin position="115"/>
        <end position="145"/>
    </location>
</feature>
<dbReference type="EMBL" id="LSSM01002087">
    <property type="protein sequence ID" value="OMJ23142.1"/>
    <property type="molecule type" value="Genomic_DNA"/>
</dbReference>
<name>A0A1R1Y870_9FUNG</name>
<feature type="repeat" description="WD" evidence="5">
    <location>
        <begin position="258"/>
        <end position="292"/>
    </location>
</feature>
<dbReference type="SUPFAM" id="SSF50978">
    <property type="entry name" value="WD40 repeat-like"/>
    <property type="match status" value="1"/>
</dbReference>
<evidence type="ECO:0000256" key="1">
    <source>
        <dbReference type="ARBA" id="ARBA00004123"/>
    </source>
</evidence>
<evidence type="ECO:0000313" key="8">
    <source>
        <dbReference type="Proteomes" id="UP000187429"/>
    </source>
</evidence>
<dbReference type="PROSITE" id="PS00678">
    <property type="entry name" value="WD_REPEATS_1"/>
    <property type="match status" value="4"/>
</dbReference>
<evidence type="ECO:0000256" key="4">
    <source>
        <dbReference type="ARBA" id="ARBA00023242"/>
    </source>
</evidence>
<dbReference type="PANTHER" id="PTHR22846:SF42">
    <property type="match status" value="1"/>
</dbReference>
<keyword evidence="8" id="KW-1185">Reference proteome</keyword>
<evidence type="ECO:0000256" key="6">
    <source>
        <dbReference type="SAM" id="MobiDB-lite"/>
    </source>
</evidence>
<dbReference type="PROSITE" id="PS50294">
    <property type="entry name" value="WD_REPEATS_REGION"/>
    <property type="match status" value="4"/>
</dbReference>
<dbReference type="InterPro" id="IPR020472">
    <property type="entry name" value="WD40_PAC1"/>
</dbReference>
<evidence type="ECO:0000256" key="3">
    <source>
        <dbReference type="ARBA" id="ARBA00022737"/>
    </source>
</evidence>
<dbReference type="GO" id="GO:0003714">
    <property type="term" value="F:transcription corepressor activity"/>
    <property type="evidence" value="ECO:0007669"/>
    <property type="project" value="InterPro"/>
</dbReference>
<dbReference type="AlphaFoldDB" id="A0A1R1Y870"/>
<dbReference type="Proteomes" id="UP000187429">
    <property type="component" value="Unassembled WGS sequence"/>
</dbReference>
<feature type="repeat" description="WD" evidence="5">
    <location>
        <begin position="195"/>
        <end position="237"/>
    </location>
</feature>